<keyword evidence="2" id="KW-0812">Transmembrane</keyword>
<feature type="domain" description="DUF1707" evidence="3">
    <location>
        <begin position="19"/>
        <end position="71"/>
    </location>
</feature>
<keyword evidence="5" id="KW-1185">Reference proteome</keyword>
<comment type="caution">
    <text evidence="4">The sequence shown here is derived from an EMBL/GenBank/DDBJ whole genome shotgun (WGS) entry which is preliminary data.</text>
</comment>
<evidence type="ECO:0000256" key="2">
    <source>
        <dbReference type="SAM" id="Phobius"/>
    </source>
</evidence>
<evidence type="ECO:0000313" key="4">
    <source>
        <dbReference type="EMBL" id="MFF3574139.1"/>
    </source>
</evidence>
<sequence length="361" mass="38890">MSSRSSEMPETPNAASGAMRARDVDRVRARTLLDAAYEEGQLGAEEYHDRSDRAGTARTIGQLRGLVADLQPPAGVAGWSDPPRPNPAHRIGRYPDHIRARDEDRDLTWRALDVALADGQLSTEEHRTLTELTAEAKTLGDLAGLTEDLQKPAPAPIDPRSKIRPRAAWFAGAMVVVAIAAAVGGYRLTHRSSPPLAPVSAPVPQAVQPLVIETPDLTTAAGFDKFRSLYRAKFGDTAVDQVSLFPEYASIDRTTLAQPNRVADYDYRGGFLATSAMTTREKDKPILDLATVNVAALGDLINRSVALTKVEGGAVSHIIMDIDSITEAPTISVYVGNKFNERGYVEATPAGQLIRVSPFGD</sequence>
<dbReference type="RefSeq" id="WP_387406727.1">
    <property type="nucleotide sequence ID" value="NZ_JBIAQY010000024.1"/>
</dbReference>
<feature type="region of interest" description="Disordered" evidence="1">
    <location>
        <begin position="74"/>
        <end position="95"/>
    </location>
</feature>
<keyword evidence="2" id="KW-1133">Transmembrane helix</keyword>
<organism evidence="4 5">
    <name type="scientific">Nocardia jiangxiensis</name>
    <dbReference type="NCBI Taxonomy" id="282685"/>
    <lineage>
        <taxon>Bacteria</taxon>
        <taxon>Bacillati</taxon>
        <taxon>Actinomycetota</taxon>
        <taxon>Actinomycetes</taxon>
        <taxon>Mycobacteriales</taxon>
        <taxon>Nocardiaceae</taxon>
        <taxon>Nocardia</taxon>
    </lineage>
</organism>
<dbReference type="PANTHER" id="PTHR40763">
    <property type="entry name" value="MEMBRANE PROTEIN-RELATED"/>
    <property type="match status" value="1"/>
</dbReference>
<name>A0ABW6SER8_9NOCA</name>
<keyword evidence="2" id="KW-0472">Membrane</keyword>
<evidence type="ECO:0000256" key="1">
    <source>
        <dbReference type="SAM" id="MobiDB-lite"/>
    </source>
</evidence>
<evidence type="ECO:0000313" key="5">
    <source>
        <dbReference type="Proteomes" id="UP001601992"/>
    </source>
</evidence>
<dbReference type="Pfam" id="PF08044">
    <property type="entry name" value="DUF1707"/>
    <property type="match status" value="2"/>
</dbReference>
<proteinExistence type="predicted"/>
<dbReference type="Proteomes" id="UP001601992">
    <property type="component" value="Unassembled WGS sequence"/>
</dbReference>
<evidence type="ECO:0000259" key="3">
    <source>
        <dbReference type="Pfam" id="PF08044"/>
    </source>
</evidence>
<feature type="transmembrane region" description="Helical" evidence="2">
    <location>
        <begin position="167"/>
        <end position="186"/>
    </location>
</feature>
<accession>A0ABW6SER8</accession>
<dbReference type="InterPro" id="IPR012551">
    <property type="entry name" value="DUF1707_SHOCT-like"/>
</dbReference>
<reference evidence="4 5" key="1">
    <citation type="submission" date="2024-10" db="EMBL/GenBank/DDBJ databases">
        <title>The Natural Products Discovery Center: Release of the First 8490 Sequenced Strains for Exploring Actinobacteria Biosynthetic Diversity.</title>
        <authorList>
            <person name="Kalkreuter E."/>
            <person name="Kautsar S.A."/>
            <person name="Yang D."/>
            <person name="Bader C.D."/>
            <person name="Teijaro C.N."/>
            <person name="Fluegel L."/>
            <person name="Davis C.M."/>
            <person name="Simpson J.R."/>
            <person name="Lauterbach L."/>
            <person name="Steele A.D."/>
            <person name="Gui C."/>
            <person name="Meng S."/>
            <person name="Li G."/>
            <person name="Viehrig K."/>
            <person name="Ye F."/>
            <person name="Su P."/>
            <person name="Kiefer A.F."/>
            <person name="Nichols A."/>
            <person name="Cepeda A.J."/>
            <person name="Yan W."/>
            <person name="Fan B."/>
            <person name="Jiang Y."/>
            <person name="Adhikari A."/>
            <person name="Zheng C.-J."/>
            <person name="Schuster L."/>
            <person name="Cowan T.M."/>
            <person name="Smanski M.J."/>
            <person name="Chevrette M.G."/>
            <person name="De Carvalho L.P.S."/>
            <person name="Shen B."/>
        </authorList>
    </citation>
    <scope>NUCLEOTIDE SEQUENCE [LARGE SCALE GENOMIC DNA]</scope>
    <source>
        <strain evidence="4 5">NPDC002593</strain>
    </source>
</reference>
<feature type="region of interest" description="Disordered" evidence="1">
    <location>
        <begin position="1"/>
        <end position="23"/>
    </location>
</feature>
<feature type="domain" description="DUF1707" evidence="3">
    <location>
        <begin position="98"/>
        <end position="150"/>
    </location>
</feature>
<dbReference type="EMBL" id="JBIAQY010000024">
    <property type="protein sequence ID" value="MFF3574139.1"/>
    <property type="molecule type" value="Genomic_DNA"/>
</dbReference>
<dbReference type="PANTHER" id="PTHR40763:SF4">
    <property type="entry name" value="DUF1707 DOMAIN-CONTAINING PROTEIN"/>
    <property type="match status" value="1"/>
</dbReference>
<gene>
    <name evidence="4" type="ORF">ACFYXQ_40980</name>
</gene>
<protein>
    <submittedName>
        <fullName evidence="4">DUF1707 domain-containing protein</fullName>
    </submittedName>
</protein>